<feature type="domain" description="HTH LytTR-type" evidence="3">
    <location>
        <begin position="195"/>
        <end position="284"/>
    </location>
</feature>
<sequence length="285" mass="30146">MRELQDVATGASRTGGVPYGNHRRSFLIATIAAVLMTAVGAFGTSQAPLLPRLAYWLIIMECGAMIGLGASTGIAAWGRLRQRPWLEGLAISVAIAAPLTLVVIGATLAFFGGAAPRPEAVLRFFGFVWMIGAAITAITIATNRSALPMPMPGTLPGADSAPLPAPAEPAPAPPVPDETIRPRLSDRLPPHLRSASIHALQAEDHYLRIHTDAGTELILMRLGDAVPELEGVEGARTHRSWWVARAAIREVTRLDGRAELTLPGGVVAPVSRSAYPALRDAGWFA</sequence>
<feature type="transmembrane region" description="Helical" evidence="2">
    <location>
        <begin position="89"/>
        <end position="114"/>
    </location>
</feature>
<dbReference type="GO" id="GO:0003677">
    <property type="term" value="F:DNA binding"/>
    <property type="evidence" value="ECO:0007669"/>
    <property type="project" value="UniProtKB-KW"/>
</dbReference>
<evidence type="ECO:0000256" key="2">
    <source>
        <dbReference type="SAM" id="Phobius"/>
    </source>
</evidence>
<evidence type="ECO:0000259" key="3">
    <source>
        <dbReference type="PROSITE" id="PS50930"/>
    </source>
</evidence>
<organism evidence="4 5">
    <name type="scientific">Sphingomonas rustica</name>
    <dbReference type="NCBI Taxonomy" id="3103142"/>
    <lineage>
        <taxon>Bacteria</taxon>
        <taxon>Pseudomonadati</taxon>
        <taxon>Pseudomonadota</taxon>
        <taxon>Alphaproteobacteria</taxon>
        <taxon>Sphingomonadales</taxon>
        <taxon>Sphingomonadaceae</taxon>
        <taxon>Sphingomonas</taxon>
    </lineage>
</organism>
<dbReference type="EMBL" id="JBDIZK010000007">
    <property type="protein sequence ID" value="MEN3748130.1"/>
    <property type="molecule type" value="Genomic_DNA"/>
</dbReference>
<dbReference type="Pfam" id="PF04397">
    <property type="entry name" value="LytTR"/>
    <property type="match status" value="1"/>
</dbReference>
<keyword evidence="2" id="KW-0472">Membrane</keyword>
<keyword evidence="2" id="KW-1133">Transmembrane helix</keyword>
<gene>
    <name evidence="4" type="ORF">TPR58_13220</name>
</gene>
<evidence type="ECO:0000313" key="4">
    <source>
        <dbReference type="EMBL" id="MEN3748130.1"/>
    </source>
</evidence>
<comment type="caution">
    <text evidence="4">The sequence shown here is derived from an EMBL/GenBank/DDBJ whole genome shotgun (WGS) entry which is preliminary data.</text>
</comment>
<feature type="region of interest" description="Disordered" evidence="1">
    <location>
        <begin position="151"/>
        <end position="177"/>
    </location>
</feature>
<feature type="compositionally biased region" description="Pro residues" evidence="1">
    <location>
        <begin position="163"/>
        <end position="176"/>
    </location>
</feature>
<evidence type="ECO:0000256" key="1">
    <source>
        <dbReference type="SAM" id="MobiDB-lite"/>
    </source>
</evidence>
<dbReference type="InterPro" id="IPR007492">
    <property type="entry name" value="LytTR_DNA-bd_dom"/>
</dbReference>
<dbReference type="Proteomes" id="UP001427805">
    <property type="component" value="Unassembled WGS sequence"/>
</dbReference>
<accession>A0ABV0B978</accession>
<keyword evidence="2" id="KW-0812">Transmembrane</keyword>
<feature type="transmembrane region" description="Helical" evidence="2">
    <location>
        <begin position="120"/>
        <end position="141"/>
    </location>
</feature>
<feature type="transmembrane region" description="Helical" evidence="2">
    <location>
        <begin position="53"/>
        <end position="77"/>
    </location>
</feature>
<keyword evidence="4" id="KW-0238">DNA-binding</keyword>
<protein>
    <submittedName>
        <fullName evidence="4">LytTR family DNA-binding domain-containing protein</fullName>
    </submittedName>
</protein>
<evidence type="ECO:0000313" key="5">
    <source>
        <dbReference type="Proteomes" id="UP001427805"/>
    </source>
</evidence>
<dbReference type="SMART" id="SM00850">
    <property type="entry name" value="LytTR"/>
    <property type="match status" value="1"/>
</dbReference>
<keyword evidence="5" id="KW-1185">Reference proteome</keyword>
<dbReference type="PROSITE" id="PS50930">
    <property type="entry name" value="HTH_LYTTR"/>
    <property type="match status" value="1"/>
</dbReference>
<reference evidence="4 5" key="1">
    <citation type="submission" date="2024-05" db="EMBL/GenBank/DDBJ databases">
        <title>Sphingomonas sp. HF-S3 16S ribosomal RNA gene Genome sequencing and assembly.</title>
        <authorList>
            <person name="Lee H."/>
        </authorList>
    </citation>
    <scope>NUCLEOTIDE SEQUENCE [LARGE SCALE GENOMIC DNA]</scope>
    <source>
        <strain evidence="4 5">HF-S3</strain>
    </source>
</reference>
<dbReference type="Gene3D" id="2.40.50.1020">
    <property type="entry name" value="LytTr DNA-binding domain"/>
    <property type="match status" value="1"/>
</dbReference>
<name>A0ABV0B978_9SPHN</name>
<feature type="transmembrane region" description="Helical" evidence="2">
    <location>
        <begin position="26"/>
        <end position="47"/>
    </location>
</feature>
<dbReference type="RefSeq" id="WP_346247143.1">
    <property type="nucleotide sequence ID" value="NZ_JBDIZK010000007.1"/>
</dbReference>
<proteinExistence type="predicted"/>